<dbReference type="EMBL" id="JBHTJO010000001">
    <property type="protein sequence ID" value="MFD0986348.1"/>
    <property type="molecule type" value="Genomic_DNA"/>
</dbReference>
<comment type="caution">
    <text evidence="3">The sequence shown here is derived from an EMBL/GenBank/DDBJ whole genome shotgun (WGS) entry which is preliminary data.</text>
</comment>
<dbReference type="Gene3D" id="3.90.230.10">
    <property type="entry name" value="Creatinase/methionine aminopeptidase superfamily"/>
    <property type="match status" value="1"/>
</dbReference>
<evidence type="ECO:0000313" key="3">
    <source>
        <dbReference type="EMBL" id="MFD0986348.1"/>
    </source>
</evidence>
<dbReference type="PANTHER" id="PTHR46112">
    <property type="entry name" value="AMINOPEPTIDASE"/>
    <property type="match status" value="1"/>
</dbReference>
<accession>A0ABW3J7D2</accession>
<keyword evidence="4" id="KW-1185">Reference proteome</keyword>
<dbReference type="PANTHER" id="PTHR46112:SF2">
    <property type="entry name" value="XAA-PRO AMINOPEPTIDASE P-RELATED"/>
    <property type="match status" value="1"/>
</dbReference>
<proteinExistence type="predicted"/>
<dbReference type="InterPro" id="IPR036005">
    <property type="entry name" value="Creatinase/aminopeptidase-like"/>
</dbReference>
<dbReference type="RefSeq" id="WP_379086311.1">
    <property type="nucleotide sequence ID" value="NZ_JBHTJO010000001.1"/>
</dbReference>
<dbReference type="InterPro" id="IPR000994">
    <property type="entry name" value="Pept_M24"/>
</dbReference>
<name>A0ABW3J7D2_9HYPH</name>
<gene>
    <name evidence="3" type="ORF">ACFQ2F_04485</name>
</gene>
<feature type="domain" description="Creatinase N-terminal" evidence="2">
    <location>
        <begin position="14"/>
        <end position="165"/>
    </location>
</feature>
<dbReference type="Gene3D" id="3.40.350.10">
    <property type="entry name" value="Creatinase/prolidase N-terminal domain"/>
    <property type="match status" value="1"/>
</dbReference>
<dbReference type="InterPro" id="IPR000587">
    <property type="entry name" value="Creatinase_N"/>
</dbReference>
<reference evidence="4" key="1">
    <citation type="journal article" date="2019" name="Int. J. Syst. Evol. Microbiol.">
        <title>The Global Catalogue of Microorganisms (GCM) 10K type strain sequencing project: providing services to taxonomists for standard genome sequencing and annotation.</title>
        <authorList>
            <consortium name="The Broad Institute Genomics Platform"/>
            <consortium name="The Broad Institute Genome Sequencing Center for Infectious Disease"/>
            <person name="Wu L."/>
            <person name="Ma J."/>
        </authorList>
    </citation>
    <scope>NUCLEOTIDE SEQUENCE [LARGE SCALE GENOMIC DNA]</scope>
    <source>
        <strain evidence="4">CCUG 61697</strain>
    </source>
</reference>
<dbReference type="Proteomes" id="UP001597102">
    <property type="component" value="Unassembled WGS sequence"/>
</dbReference>
<dbReference type="SUPFAM" id="SSF53092">
    <property type="entry name" value="Creatinase/prolidase N-terminal domain"/>
    <property type="match status" value="1"/>
</dbReference>
<dbReference type="Pfam" id="PF01321">
    <property type="entry name" value="Creatinase_N"/>
    <property type="match status" value="1"/>
</dbReference>
<sequence>MPGPQISDEEFAQRRETAKRLAKERGLDALLIWSRSGHTVEAYGDLYYLTNFNSLFPAVPDRKSWASRGHGALILPVDGGEPVLITDYLDDPEDRIKVKDVRAVPDITVSTVDALREMDLIDRKIGLVGGMSFLMSAWRRMEERAGNHKLDFVPADDMFERMRLIKSPGEIELIRHAAGVGVKWMDATMSAIAEGNTEGDAVGEGLKVLAANGGTQQDIAIASGPFAINYMGSSGIPHWNVTRPMETGDLVHCDQWGPVDGYYTDFARSTVVGGKPSDGQRELLEGSMAVIHHIIDGIKPGETTFADLYRRGEKWLDDNGFANHKTSADESNAFSSLFPCFGHSIGLGIDGPWIMEDEDTVVEPNMTLAVEALVGRPGVGAANFEENIIVHEDGAEIITAPCEGKRWE</sequence>
<evidence type="ECO:0000259" key="1">
    <source>
        <dbReference type="Pfam" id="PF00557"/>
    </source>
</evidence>
<organism evidence="3 4">
    <name type="scientific">Methyloligella solikamskensis</name>
    <dbReference type="NCBI Taxonomy" id="1177756"/>
    <lineage>
        <taxon>Bacteria</taxon>
        <taxon>Pseudomonadati</taxon>
        <taxon>Pseudomonadota</taxon>
        <taxon>Alphaproteobacteria</taxon>
        <taxon>Hyphomicrobiales</taxon>
        <taxon>Hyphomicrobiaceae</taxon>
        <taxon>Methyloligella</taxon>
    </lineage>
</organism>
<evidence type="ECO:0000313" key="4">
    <source>
        <dbReference type="Proteomes" id="UP001597102"/>
    </source>
</evidence>
<dbReference type="InterPro" id="IPR029149">
    <property type="entry name" value="Creatin/AminoP/Spt16_N"/>
</dbReference>
<dbReference type="CDD" id="cd01066">
    <property type="entry name" value="APP_MetAP"/>
    <property type="match status" value="1"/>
</dbReference>
<evidence type="ECO:0000259" key="2">
    <source>
        <dbReference type="Pfam" id="PF01321"/>
    </source>
</evidence>
<dbReference type="SUPFAM" id="SSF55920">
    <property type="entry name" value="Creatinase/aminopeptidase"/>
    <property type="match status" value="1"/>
</dbReference>
<dbReference type="Pfam" id="PF00557">
    <property type="entry name" value="Peptidase_M24"/>
    <property type="match status" value="1"/>
</dbReference>
<protein>
    <submittedName>
        <fullName evidence="3">M24 family metallopeptidase</fullName>
    </submittedName>
</protein>
<feature type="domain" description="Peptidase M24" evidence="1">
    <location>
        <begin position="172"/>
        <end position="392"/>
    </location>
</feature>
<dbReference type="InterPro" id="IPR050659">
    <property type="entry name" value="Peptidase_M24B"/>
</dbReference>